<dbReference type="InterPro" id="IPR001441">
    <property type="entry name" value="UPP_synth-like"/>
</dbReference>
<dbReference type="GO" id="GO:0045547">
    <property type="term" value="F:ditrans,polycis-polyprenyl diphosphate synthase [(2E,6E)-farnesyl diphosphate specific] activity"/>
    <property type="evidence" value="ECO:0007669"/>
    <property type="project" value="TreeGrafter"/>
</dbReference>
<sequence>MDGNRRFASKKNLPKTQGHYSGLNSLKQCLEWCLNLGVNQVSVFAFAIENFKRSQEEIEVLMNLAKKNLLEMAQKDEFLQQNNIKVNICGNIKLCKEDVQEAMKKIEELTKQNTKLQLDICFAYNSTFEIDNSIQNIIKQEDISIENFKKNLLIQNNPDIIVRTSNEIRLSNFMIFQSNNSQLMFMKENWPEISIFTLAKIILKYQNCEKRQEQIQQMLNFQ</sequence>
<dbReference type="Proteomes" id="UP000008983">
    <property type="component" value="Unassembled WGS sequence"/>
</dbReference>
<dbReference type="Gene3D" id="3.40.1180.10">
    <property type="entry name" value="Decaprenyl diphosphate synthase-like"/>
    <property type="match status" value="1"/>
</dbReference>
<dbReference type="SUPFAM" id="SSF64005">
    <property type="entry name" value="Undecaprenyl diphosphate synthase"/>
    <property type="match status" value="1"/>
</dbReference>
<dbReference type="eggNOG" id="KOG1602">
    <property type="taxonomic scope" value="Eukaryota"/>
</dbReference>
<dbReference type="STRING" id="857967.G0QK91"/>
<dbReference type="AlphaFoldDB" id="G0QK91"/>
<evidence type="ECO:0000313" key="6">
    <source>
        <dbReference type="Proteomes" id="UP000008983"/>
    </source>
</evidence>
<dbReference type="EC" id="2.5.1.-" evidence="3"/>
<dbReference type="Pfam" id="PF01255">
    <property type="entry name" value="Prenyltransf"/>
    <property type="match status" value="1"/>
</dbReference>
<dbReference type="FunCoup" id="G0QK91">
    <property type="interactions" value="143"/>
</dbReference>
<dbReference type="PANTHER" id="PTHR10291:SF43">
    <property type="entry name" value="DEHYDRODOLICHYL DIPHOSPHATE SYNTHASE COMPLEX SUBUNIT DHDDS"/>
    <property type="match status" value="1"/>
</dbReference>
<dbReference type="GO" id="GO:0016094">
    <property type="term" value="P:polyprenol biosynthetic process"/>
    <property type="evidence" value="ECO:0007669"/>
    <property type="project" value="TreeGrafter"/>
</dbReference>
<keyword evidence="6" id="KW-1185">Reference proteome</keyword>
<dbReference type="CDD" id="cd00475">
    <property type="entry name" value="Cis_IPPS"/>
    <property type="match status" value="1"/>
</dbReference>
<gene>
    <name evidence="5" type="ORF">IMG5_014640</name>
</gene>
<evidence type="ECO:0000256" key="3">
    <source>
        <dbReference type="RuleBase" id="RU363018"/>
    </source>
</evidence>
<evidence type="ECO:0000313" key="5">
    <source>
        <dbReference type="EMBL" id="EGR34367.1"/>
    </source>
</evidence>
<keyword evidence="4" id="KW-0175">Coiled coil</keyword>
<evidence type="ECO:0000256" key="2">
    <source>
        <dbReference type="ARBA" id="ARBA00022679"/>
    </source>
</evidence>
<dbReference type="NCBIfam" id="TIGR00055">
    <property type="entry name" value="uppS"/>
    <property type="match status" value="1"/>
</dbReference>
<feature type="coiled-coil region" evidence="4">
    <location>
        <begin position="92"/>
        <end position="119"/>
    </location>
</feature>
<dbReference type="OrthoDB" id="4173905at2759"/>
<dbReference type="GO" id="GO:0005783">
    <property type="term" value="C:endoplasmic reticulum"/>
    <property type="evidence" value="ECO:0007669"/>
    <property type="project" value="TreeGrafter"/>
</dbReference>
<protein>
    <recommendedName>
        <fullName evidence="3">Alkyl transferase</fullName>
        <ecNumber evidence="3">2.5.1.-</ecNumber>
    </recommendedName>
</protein>
<reference evidence="5 6" key="1">
    <citation type="submission" date="2011-07" db="EMBL/GenBank/DDBJ databases">
        <authorList>
            <person name="Coyne R."/>
            <person name="Brami D."/>
            <person name="Johnson J."/>
            <person name="Hostetler J."/>
            <person name="Hannick L."/>
            <person name="Clark T."/>
            <person name="Cassidy-Hanley D."/>
            <person name="Inman J."/>
        </authorList>
    </citation>
    <scope>NUCLEOTIDE SEQUENCE [LARGE SCALE GENOMIC DNA]</scope>
    <source>
        <strain evidence="5 6">G5</strain>
    </source>
</reference>
<evidence type="ECO:0000256" key="1">
    <source>
        <dbReference type="ARBA" id="ARBA00005432"/>
    </source>
</evidence>
<dbReference type="EMBL" id="GL983140">
    <property type="protein sequence ID" value="EGR34367.1"/>
    <property type="molecule type" value="Genomic_DNA"/>
</dbReference>
<dbReference type="InterPro" id="IPR036424">
    <property type="entry name" value="UPP_synth-like_sf"/>
</dbReference>
<name>G0QK91_ICHMU</name>
<accession>G0QK91</accession>
<dbReference type="PANTHER" id="PTHR10291">
    <property type="entry name" value="DEHYDRODOLICHYL DIPHOSPHATE SYNTHASE FAMILY MEMBER"/>
    <property type="match status" value="1"/>
</dbReference>
<organism evidence="5 6">
    <name type="scientific">Ichthyophthirius multifiliis</name>
    <name type="common">White spot disease agent</name>
    <name type="synonym">Ich</name>
    <dbReference type="NCBI Taxonomy" id="5932"/>
    <lineage>
        <taxon>Eukaryota</taxon>
        <taxon>Sar</taxon>
        <taxon>Alveolata</taxon>
        <taxon>Ciliophora</taxon>
        <taxon>Intramacronucleata</taxon>
        <taxon>Oligohymenophorea</taxon>
        <taxon>Hymenostomatida</taxon>
        <taxon>Ophryoglenina</taxon>
        <taxon>Ichthyophthirius</taxon>
    </lineage>
</organism>
<dbReference type="OMA" id="FDRRDLW"/>
<dbReference type="GeneID" id="14910557"/>
<proteinExistence type="inferred from homology"/>
<keyword evidence="2 3" id="KW-0808">Transferase</keyword>
<dbReference type="RefSeq" id="XP_004039671.1">
    <property type="nucleotide sequence ID" value="XM_004039623.1"/>
</dbReference>
<dbReference type="InParanoid" id="G0QK91"/>
<comment type="similarity">
    <text evidence="1 3">Belongs to the UPP synthase family.</text>
</comment>
<evidence type="ECO:0000256" key="4">
    <source>
        <dbReference type="SAM" id="Coils"/>
    </source>
</evidence>